<dbReference type="InterPro" id="IPR006482">
    <property type="entry name" value="Cas7_Csh2/Csh2"/>
</dbReference>
<reference evidence="2 3" key="1">
    <citation type="submission" date="2018-01" db="EMBL/GenBank/DDBJ databases">
        <title>Metagenomic assembled genomes from two thermal pools in the Uzon Caldera, Kamchatka, Russia.</title>
        <authorList>
            <person name="Wilkins L."/>
            <person name="Ettinger C."/>
        </authorList>
    </citation>
    <scope>NUCLEOTIDE SEQUENCE [LARGE SCALE GENOMIC DNA]</scope>
    <source>
        <strain evidence="2">ZAV-05</strain>
    </source>
</reference>
<gene>
    <name evidence="2" type="primary">cas7b</name>
    <name evidence="2" type="ORF">C0187_07000</name>
</gene>
<dbReference type="AlphaFoldDB" id="A0A2J6WGE4"/>
<name>A0A2J6WGE4_9BACT</name>
<dbReference type="Proteomes" id="UP000242881">
    <property type="component" value="Unassembled WGS sequence"/>
</dbReference>
<evidence type="ECO:0000313" key="2">
    <source>
        <dbReference type="EMBL" id="PMP69432.1"/>
    </source>
</evidence>
<dbReference type="Pfam" id="PF05107">
    <property type="entry name" value="Cas_Cas7"/>
    <property type="match status" value="1"/>
</dbReference>
<dbReference type="NCBIfam" id="TIGR02590">
    <property type="entry name" value="cas_Csh2"/>
    <property type="match status" value="1"/>
</dbReference>
<dbReference type="InterPro" id="IPR013419">
    <property type="entry name" value="CRISPR-assoc_prot_Cas7/Csh2"/>
</dbReference>
<organism evidence="2 3">
    <name type="scientific">Calditerrivibrio nitroreducens</name>
    <dbReference type="NCBI Taxonomy" id="477976"/>
    <lineage>
        <taxon>Bacteria</taxon>
        <taxon>Pseudomonadati</taxon>
        <taxon>Deferribacterota</taxon>
        <taxon>Deferribacteres</taxon>
        <taxon>Deferribacterales</taxon>
        <taxon>Calditerrivibrionaceae</taxon>
    </lineage>
</organism>
<dbReference type="GO" id="GO:0043571">
    <property type="term" value="P:maintenance of CRISPR repeat elements"/>
    <property type="evidence" value="ECO:0007669"/>
    <property type="project" value="InterPro"/>
</dbReference>
<evidence type="ECO:0000256" key="1">
    <source>
        <dbReference type="SAM" id="Coils"/>
    </source>
</evidence>
<dbReference type="EMBL" id="PNIN01000072">
    <property type="protein sequence ID" value="PMP69432.1"/>
    <property type="molecule type" value="Genomic_DNA"/>
</dbReference>
<keyword evidence="1" id="KW-0175">Coiled coil</keyword>
<accession>A0A2J6WGE4</accession>
<feature type="coiled-coil region" evidence="1">
    <location>
        <begin position="269"/>
        <end position="296"/>
    </location>
</feature>
<comment type="caution">
    <text evidence="2">The sequence shown here is derived from an EMBL/GenBank/DDBJ whole genome shotgun (WGS) entry which is preliminary data.</text>
</comment>
<evidence type="ECO:0000313" key="3">
    <source>
        <dbReference type="Proteomes" id="UP000242881"/>
    </source>
</evidence>
<protein>
    <submittedName>
        <fullName evidence="2">Type I-B CRISPR-associated protein Cas7/Csh2</fullName>
    </submittedName>
</protein>
<sequence length="327" mass="37609">MSKLIKNRSEILFIYDVTDANPNGDPVDENKPRIDEETGVNIVTDVRLKRTIRDYLINFKDKRDEIFVKEIIKDDGTQMSRDERIELEDIKTLEDKEKLMRKYIDLRLFGATIGLKGKKSNKEDEEKKQKGTSITWTGPVQFKYGRSLHKVTLTFIKGTTVIPSKEGLAQGTFTERYILPYSLIAFYGIVNENAAQQQGIELTEEDILLMLEGIWNGTKNLISGSKFGQMPRLLMQVIYKEGSNFYIGELDKRISIHSTKNSDEEIRSISDLKVNITDLIKALDAHKDKVEKIRLKVDERLLFVKDEKDITIREALSSLLPVEDLVF</sequence>
<proteinExistence type="predicted"/>
<dbReference type="RefSeq" id="WP_424604889.1">
    <property type="nucleotide sequence ID" value="NZ_JBNAVA010000002.1"/>
</dbReference>
<dbReference type="NCBIfam" id="TIGR01595">
    <property type="entry name" value="cas_CT1132"/>
    <property type="match status" value="1"/>
</dbReference>